<evidence type="ECO:0000256" key="1">
    <source>
        <dbReference type="ARBA" id="ARBA00006700"/>
    </source>
</evidence>
<dbReference type="InterPro" id="IPR013025">
    <property type="entry name" value="Ribosomal_uL23-like"/>
</dbReference>
<evidence type="ECO:0000313" key="6">
    <source>
        <dbReference type="Proteomes" id="UP000009376"/>
    </source>
</evidence>
<dbReference type="SUPFAM" id="SSF54189">
    <property type="entry name" value="Ribosomal proteins S24e, L23 and L15e"/>
    <property type="match status" value="1"/>
</dbReference>
<keyword evidence="4" id="KW-0694">RNA-binding</keyword>
<dbReference type="HAMAP" id="MF_01369_A">
    <property type="entry name" value="Ribosomal_uL23_A"/>
    <property type="match status" value="1"/>
</dbReference>
<keyword evidence="2 4" id="KW-0689">Ribosomal protein</keyword>
<sequence length="87" mass="9984">MEENLKYVQSVLSGEKSTRLMQTENKLSFIVSNDSNKILIKKEIENMLKVKVESINIINRMDSRKVAIVKLKPEYQAMDIATQLGLI</sequence>
<dbReference type="GO" id="GO:0019843">
    <property type="term" value="F:rRNA binding"/>
    <property type="evidence" value="ECO:0007669"/>
    <property type="project" value="UniProtKB-UniRule"/>
</dbReference>
<dbReference type="Pfam" id="PF00276">
    <property type="entry name" value="Ribosomal_L23"/>
    <property type="match status" value="1"/>
</dbReference>
<dbReference type="InterPro" id="IPR012677">
    <property type="entry name" value="Nucleotide-bd_a/b_plait_sf"/>
</dbReference>
<protein>
    <recommendedName>
        <fullName evidence="4">Large ribosomal subunit protein uL23</fullName>
    </recommendedName>
</protein>
<keyword evidence="4" id="KW-0699">rRNA-binding</keyword>
<comment type="function">
    <text evidence="4">Binds to 23S rRNA. One of the proteins that surrounds the polypeptide exit tunnel on the outside of the ribosome.</text>
</comment>
<dbReference type="Gene3D" id="3.30.70.330">
    <property type="match status" value="1"/>
</dbReference>
<dbReference type="GO" id="GO:0003735">
    <property type="term" value="F:structural constituent of ribosome"/>
    <property type="evidence" value="ECO:0007669"/>
    <property type="project" value="InterPro"/>
</dbReference>
<organism evidence="5 6">
    <name type="scientific">Candidatus Parvarchaeum acidophilus ARMAN-5</name>
    <dbReference type="NCBI Taxonomy" id="662762"/>
    <lineage>
        <taxon>Archaea</taxon>
        <taxon>Candidatus Parvarchaeota</taxon>
        <taxon>Candidatus Parvarchaeum</taxon>
    </lineage>
</organism>
<dbReference type="AlphaFoldDB" id="D6GWZ2"/>
<evidence type="ECO:0000256" key="3">
    <source>
        <dbReference type="ARBA" id="ARBA00023274"/>
    </source>
</evidence>
<dbReference type="EMBL" id="GG745612">
    <property type="protein sequence ID" value="EFD92293.1"/>
    <property type="molecule type" value="Genomic_DNA"/>
</dbReference>
<name>D6GWZ2_PARA5</name>
<proteinExistence type="inferred from homology"/>
<dbReference type="InterPro" id="IPR012678">
    <property type="entry name" value="Ribosomal_uL23/eL15/eS24_sf"/>
</dbReference>
<comment type="subunit">
    <text evidence="4">Part of the 50S ribosomal subunit. Contacts protein L29.</text>
</comment>
<comment type="similarity">
    <text evidence="1 4">Belongs to the universal ribosomal protein uL23 family.</text>
</comment>
<accession>D6GWZ2</accession>
<reference evidence="5 6" key="1">
    <citation type="journal article" date="2010" name="Proc. Natl. Acad. Sci. U.S.A.">
        <title>Enigmatic, ultrasmall, uncultivated Archaea.</title>
        <authorList>
            <person name="Baker B.J."/>
            <person name="Comolli L.R."/>
            <person name="Dick G.J."/>
            <person name="Hauser L.J."/>
            <person name="Hyatt D."/>
            <person name="Dill B.D."/>
            <person name="Land M.L."/>
            <person name="Verberkmoes N.C."/>
            <person name="Hettich R.L."/>
            <person name="Banfield J.F."/>
        </authorList>
    </citation>
    <scope>NUCLEOTIDE SEQUENCE [LARGE SCALE GENOMIC DNA]</scope>
</reference>
<evidence type="ECO:0000256" key="4">
    <source>
        <dbReference type="HAMAP-Rule" id="MF_01369"/>
    </source>
</evidence>
<dbReference type="GO" id="GO:1990904">
    <property type="term" value="C:ribonucleoprotein complex"/>
    <property type="evidence" value="ECO:0007669"/>
    <property type="project" value="UniProtKB-KW"/>
</dbReference>
<evidence type="ECO:0000313" key="5">
    <source>
        <dbReference type="EMBL" id="EFD92293.1"/>
    </source>
</evidence>
<dbReference type="GO" id="GO:0005840">
    <property type="term" value="C:ribosome"/>
    <property type="evidence" value="ECO:0007669"/>
    <property type="project" value="UniProtKB-KW"/>
</dbReference>
<evidence type="ECO:0000256" key="2">
    <source>
        <dbReference type="ARBA" id="ARBA00022980"/>
    </source>
</evidence>
<dbReference type="Proteomes" id="UP000009376">
    <property type="component" value="Unassembled WGS sequence"/>
</dbReference>
<dbReference type="PANTHER" id="PTHR11620">
    <property type="entry name" value="60S RIBOSOMAL PROTEIN L23A"/>
    <property type="match status" value="1"/>
</dbReference>
<keyword evidence="3 4" id="KW-0687">Ribonucleoprotein</keyword>
<gene>
    <name evidence="4" type="primary">rpl23</name>
    <name evidence="5" type="ORF">BJBARM5_1015</name>
</gene>
<dbReference type="GO" id="GO:0006412">
    <property type="term" value="P:translation"/>
    <property type="evidence" value="ECO:0007669"/>
    <property type="project" value="UniProtKB-UniRule"/>
</dbReference>